<dbReference type="SUPFAM" id="SSF51126">
    <property type="entry name" value="Pectin lyase-like"/>
    <property type="match status" value="1"/>
</dbReference>
<keyword evidence="6 8" id="KW-0106">Calcium</keyword>
<keyword evidence="5 8" id="KW-0732">Signal</keyword>
<dbReference type="EC" id="4.2.2.2" evidence="3 8"/>
<dbReference type="PRINTS" id="PR00807">
    <property type="entry name" value="AMBALLERGEN"/>
</dbReference>
<dbReference type="AlphaFoldDB" id="A0A830BX75"/>
<evidence type="ECO:0000256" key="6">
    <source>
        <dbReference type="ARBA" id="ARBA00022837"/>
    </source>
</evidence>
<dbReference type="Pfam" id="PF00544">
    <property type="entry name" value="Pectate_lyase_4"/>
    <property type="match status" value="1"/>
</dbReference>
<accession>A0A830BX75</accession>
<dbReference type="GO" id="GO:0046872">
    <property type="term" value="F:metal ion binding"/>
    <property type="evidence" value="ECO:0007669"/>
    <property type="project" value="UniProtKB-KW"/>
</dbReference>
<keyword evidence="11" id="KW-1185">Reference proteome</keyword>
<dbReference type="GO" id="GO:0030570">
    <property type="term" value="F:pectate lyase activity"/>
    <property type="evidence" value="ECO:0007669"/>
    <property type="project" value="UniProtKB-EC"/>
</dbReference>
<dbReference type="InterPro" id="IPR002022">
    <property type="entry name" value="Pec_lyase"/>
</dbReference>
<feature type="domain" description="Pectate lyase" evidence="9">
    <location>
        <begin position="132"/>
        <end position="330"/>
    </location>
</feature>
<dbReference type="EMBL" id="BMAC01000168">
    <property type="protein sequence ID" value="GFP88453.1"/>
    <property type="molecule type" value="Genomic_DNA"/>
</dbReference>
<keyword evidence="7 8" id="KW-0456">Lyase</keyword>
<evidence type="ECO:0000256" key="1">
    <source>
        <dbReference type="ARBA" id="ARBA00000695"/>
    </source>
</evidence>
<dbReference type="Proteomes" id="UP000653305">
    <property type="component" value="Unassembled WGS sequence"/>
</dbReference>
<dbReference type="Gene3D" id="2.160.20.10">
    <property type="entry name" value="Single-stranded right-handed beta-helix, Pectin lyase-like"/>
    <property type="match status" value="1"/>
</dbReference>
<gene>
    <name evidence="10" type="ORF">PHJA_000989000</name>
</gene>
<evidence type="ECO:0000259" key="9">
    <source>
        <dbReference type="SMART" id="SM00656"/>
    </source>
</evidence>
<proteinExistence type="inferred from homology"/>
<comment type="caution">
    <text evidence="10">The sequence shown here is derived from an EMBL/GenBank/DDBJ whole genome shotgun (WGS) entry which is preliminary data.</text>
</comment>
<protein>
    <recommendedName>
        <fullName evidence="3 8">Pectate lyase</fullName>
        <ecNumber evidence="3 8">4.2.2.2</ecNumber>
    </recommendedName>
</protein>
<name>A0A830BX75_9LAMI</name>
<dbReference type="UniPathway" id="UPA00545">
    <property type="reaction ID" value="UER00824"/>
</dbReference>
<feature type="chain" id="PRO_5033106124" description="Pectate lyase" evidence="8">
    <location>
        <begin position="21"/>
        <end position="395"/>
    </location>
</feature>
<dbReference type="InterPro" id="IPR012334">
    <property type="entry name" value="Pectin_lyas_fold"/>
</dbReference>
<evidence type="ECO:0000256" key="2">
    <source>
        <dbReference type="ARBA" id="ARBA00005220"/>
    </source>
</evidence>
<keyword evidence="4 8" id="KW-0479">Metal-binding</keyword>
<dbReference type="PANTHER" id="PTHR31683">
    <property type="entry name" value="PECTATE LYASE 18-RELATED"/>
    <property type="match status" value="1"/>
</dbReference>
<dbReference type="PANTHER" id="PTHR31683:SF18">
    <property type="entry name" value="PECTATE LYASE 21-RELATED"/>
    <property type="match status" value="1"/>
</dbReference>
<evidence type="ECO:0000256" key="7">
    <source>
        <dbReference type="ARBA" id="ARBA00023239"/>
    </source>
</evidence>
<dbReference type="InterPro" id="IPR018082">
    <property type="entry name" value="AmbAllergen"/>
</dbReference>
<evidence type="ECO:0000256" key="8">
    <source>
        <dbReference type="RuleBase" id="RU361123"/>
    </source>
</evidence>
<dbReference type="SMART" id="SM00656">
    <property type="entry name" value="Amb_all"/>
    <property type="match status" value="1"/>
</dbReference>
<evidence type="ECO:0000256" key="3">
    <source>
        <dbReference type="ARBA" id="ARBA00012272"/>
    </source>
</evidence>
<comment type="similarity">
    <text evidence="8">Belongs to the polysaccharide lyase 1 family.</text>
</comment>
<dbReference type="InterPro" id="IPR011050">
    <property type="entry name" value="Pectin_lyase_fold/virulence"/>
</dbReference>
<evidence type="ECO:0000256" key="4">
    <source>
        <dbReference type="ARBA" id="ARBA00022723"/>
    </source>
</evidence>
<sequence>MAISFLCLAFCLIFPPFIASTRTLQHTQLVGQEVHRNLNESRRELGEYFRCDQNHPNPIDECSGWCNDEWKNNRKKLADCGVGYGKNAQGGKDGKYYVVTSHLDPDAVNPPPGTLRYGVLQNEPLWIVFQKDMTIELKEELIMTPYKTIDGRGVNVNITKCSGITVQYVNNIIINSVTIKDIVSCGDADVRSNWHHYGERQMADGDAISIMGSRDIWVNHCTLSNCHDGLIDMVLASTAITVSNCHFSDHNEVMLLGHNDDYVLDKNMKVTIAYNYFGKNLIQRMPRIRHGTLQLINNFYPNGWGMYAVGGTSHPTIVSVGNIFVAPDSANNKEVTFHVDEDESVWKNYPWYSVNDLLYNDATFRATGGSIYDGPMSMEVESPNYVVAYTRYAGA</sequence>
<dbReference type="GO" id="GO:0045490">
    <property type="term" value="P:pectin catabolic process"/>
    <property type="evidence" value="ECO:0007669"/>
    <property type="project" value="UniProtKB-UniPathway"/>
</dbReference>
<evidence type="ECO:0000313" key="11">
    <source>
        <dbReference type="Proteomes" id="UP000653305"/>
    </source>
</evidence>
<dbReference type="OrthoDB" id="1637350at2759"/>
<evidence type="ECO:0000313" key="10">
    <source>
        <dbReference type="EMBL" id="GFP88453.1"/>
    </source>
</evidence>
<dbReference type="InterPro" id="IPR045032">
    <property type="entry name" value="PEL"/>
</dbReference>
<comment type="catalytic activity">
    <reaction evidence="1 8">
        <text>Eliminative cleavage of (1-&gt;4)-alpha-D-galacturonan to give oligosaccharides with 4-deoxy-alpha-D-galact-4-enuronosyl groups at their non-reducing ends.</text>
        <dbReference type="EC" id="4.2.2.2"/>
    </reaction>
</comment>
<comment type="pathway">
    <text evidence="2 8">Glycan metabolism; pectin degradation; 2-dehydro-3-deoxy-D-gluconate from pectin: step 2/5.</text>
</comment>
<feature type="signal peptide" evidence="8">
    <location>
        <begin position="1"/>
        <end position="20"/>
    </location>
</feature>
<evidence type="ECO:0000256" key="5">
    <source>
        <dbReference type="ARBA" id="ARBA00022729"/>
    </source>
</evidence>
<organism evidence="10 11">
    <name type="scientific">Phtheirospermum japonicum</name>
    <dbReference type="NCBI Taxonomy" id="374723"/>
    <lineage>
        <taxon>Eukaryota</taxon>
        <taxon>Viridiplantae</taxon>
        <taxon>Streptophyta</taxon>
        <taxon>Embryophyta</taxon>
        <taxon>Tracheophyta</taxon>
        <taxon>Spermatophyta</taxon>
        <taxon>Magnoliopsida</taxon>
        <taxon>eudicotyledons</taxon>
        <taxon>Gunneridae</taxon>
        <taxon>Pentapetalae</taxon>
        <taxon>asterids</taxon>
        <taxon>lamiids</taxon>
        <taxon>Lamiales</taxon>
        <taxon>Orobanchaceae</taxon>
        <taxon>Orobanchaceae incertae sedis</taxon>
        <taxon>Phtheirospermum</taxon>
    </lineage>
</organism>
<comment type="cofactor">
    <cofactor evidence="8">
        <name>Ca(2+)</name>
        <dbReference type="ChEBI" id="CHEBI:29108"/>
    </cofactor>
    <text evidence="8">Binds 1 Ca(2+) ion. Required for its activity.</text>
</comment>
<reference evidence="10" key="1">
    <citation type="submission" date="2020-07" db="EMBL/GenBank/DDBJ databases">
        <title>Ethylene signaling mediates host invasion by parasitic plants.</title>
        <authorList>
            <person name="Yoshida S."/>
        </authorList>
    </citation>
    <scope>NUCLEOTIDE SEQUENCE</scope>
    <source>
        <strain evidence="10">Okayama</strain>
    </source>
</reference>